<dbReference type="OrthoDB" id="411301at2"/>
<dbReference type="Proteomes" id="UP000295468">
    <property type="component" value="Unassembled WGS sequence"/>
</dbReference>
<evidence type="ECO:0008006" key="3">
    <source>
        <dbReference type="Google" id="ProtNLM"/>
    </source>
</evidence>
<dbReference type="SUPFAM" id="SSF55961">
    <property type="entry name" value="Bet v1-like"/>
    <property type="match status" value="1"/>
</dbReference>
<sequence>MKYTVTNTINRPLNVVAAKFMEPDGALHWMEGLQKIERLSGDPYKVGAKSRFHSLHKNKEFVIDETILEQNMPHQIKFGFTSPMGYNEVEMVFEPIDDSTTRQVNNSYFQLKGFMKIAGPLMKGMFKKQSFKYLEAFREFAEK</sequence>
<dbReference type="CDD" id="cd07812">
    <property type="entry name" value="SRPBCC"/>
    <property type="match status" value="1"/>
</dbReference>
<proteinExistence type="predicted"/>
<organism evidence="1 2">
    <name type="scientific">Zeaxanthinibacter enoshimensis</name>
    <dbReference type="NCBI Taxonomy" id="392009"/>
    <lineage>
        <taxon>Bacteria</taxon>
        <taxon>Pseudomonadati</taxon>
        <taxon>Bacteroidota</taxon>
        <taxon>Flavobacteriia</taxon>
        <taxon>Flavobacteriales</taxon>
        <taxon>Flavobacteriaceae</taxon>
        <taxon>Zeaxanthinibacter</taxon>
    </lineage>
</organism>
<reference evidence="1 2" key="1">
    <citation type="submission" date="2019-03" db="EMBL/GenBank/DDBJ databases">
        <title>Genomic Encyclopedia of Archaeal and Bacterial Type Strains, Phase II (KMG-II): from individual species to whole genera.</title>
        <authorList>
            <person name="Goeker M."/>
        </authorList>
    </citation>
    <scope>NUCLEOTIDE SEQUENCE [LARGE SCALE GENOMIC DNA]</scope>
    <source>
        <strain evidence="1 2">DSM 18435</strain>
    </source>
</reference>
<dbReference type="EMBL" id="SNYI01000001">
    <property type="protein sequence ID" value="TDQ32215.1"/>
    <property type="molecule type" value="Genomic_DNA"/>
</dbReference>
<dbReference type="InterPro" id="IPR023393">
    <property type="entry name" value="START-like_dom_sf"/>
</dbReference>
<dbReference type="InterPro" id="IPR019587">
    <property type="entry name" value="Polyketide_cyclase/dehydratase"/>
</dbReference>
<keyword evidence="2" id="KW-1185">Reference proteome</keyword>
<dbReference type="RefSeq" id="WP_133642295.1">
    <property type="nucleotide sequence ID" value="NZ_SNYI01000001.1"/>
</dbReference>
<accession>A0A4R6TM12</accession>
<dbReference type="Pfam" id="PF10604">
    <property type="entry name" value="Polyketide_cyc2"/>
    <property type="match status" value="1"/>
</dbReference>
<evidence type="ECO:0000313" key="1">
    <source>
        <dbReference type="EMBL" id="TDQ32215.1"/>
    </source>
</evidence>
<dbReference type="Gene3D" id="3.30.530.20">
    <property type="match status" value="1"/>
</dbReference>
<gene>
    <name evidence="1" type="ORF">CLV82_0038</name>
</gene>
<evidence type="ECO:0000313" key="2">
    <source>
        <dbReference type="Proteomes" id="UP000295468"/>
    </source>
</evidence>
<name>A0A4R6TM12_9FLAO</name>
<protein>
    <recommendedName>
        <fullName evidence="3">Polyketide cyclase/dehydrase/lipid transport protein</fullName>
    </recommendedName>
</protein>
<comment type="caution">
    <text evidence="1">The sequence shown here is derived from an EMBL/GenBank/DDBJ whole genome shotgun (WGS) entry which is preliminary data.</text>
</comment>
<dbReference type="AlphaFoldDB" id="A0A4R6TM12"/>